<dbReference type="PANTHER" id="PTHR43464">
    <property type="entry name" value="METHYLTRANSFERASE"/>
    <property type="match status" value="1"/>
</dbReference>
<reference evidence="2 3" key="1">
    <citation type="submission" date="2017-03" db="EMBL/GenBank/DDBJ databases">
        <title>Genome analysis of Rhizobial strains effectives or ineffectives for nitrogen fixation isolated from bean seeds.</title>
        <authorList>
            <person name="Peralta H."/>
            <person name="Aguilar-Vera A."/>
            <person name="Mora Y."/>
            <person name="Vargas-Lagunas C."/>
            <person name="Girard L."/>
            <person name="Mora J."/>
        </authorList>
    </citation>
    <scope>NUCLEOTIDE SEQUENCE [LARGE SCALE GENOMIC DNA]</scope>
    <source>
        <strain evidence="2 3">CCGM3</strain>
    </source>
</reference>
<evidence type="ECO:0000313" key="2">
    <source>
        <dbReference type="EMBL" id="RDJ11310.1"/>
    </source>
</evidence>
<dbReference type="CDD" id="cd02440">
    <property type="entry name" value="AdoMet_MTases"/>
    <property type="match status" value="1"/>
</dbReference>
<dbReference type="Gene3D" id="3.40.50.150">
    <property type="entry name" value="Vaccinia Virus protein VP39"/>
    <property type="match status" value="1"/>
</dbReference>
<feature type="domain" description="Methyltransferase type 11" evidence="1">
    <location>
        <begin position="47"/>
        <end position="141"/>
    </location>
</feature>
<dbReference type="GO" id="GO:0032259">
    <property type="term" value="P:methylation"/>
    <property type="evidence" value="ECO:0007669"/>
    <property type="project" value="UniProtKB-KW"/>
</dbReference>
<dbReference type="Pfam" id="PF08241">
    <property type="entry name" value="Methyltransf_11"/>
    <property type="match status" value="1"/>
</dbReference>
<sequence>MAQNIYDKPEFFEGYSQLSRSLHGLDGAAEWESIQAVLPALSGKRVVDLGCGFGWFARYAAGQGARSVLGFDISERMIDRAKRETVDSTVRYEIADLETLELPPASFDLAYSSLAFHYIEDFSRLAATIHSALVPGGDFVFTIEHPIYMAPANPGWTTDREGRRIWPLDGYSREGKRTTDWLAKGVVKYHRTLGTTLNSLIANGFSIRHVEEWRPGDEQLRDHPEWAEEMDRPMFLLIVVQR</sequence>
<dbReference type="SUPFAM" id="SSF53335">
    <property type="entry name" value="S-adenosyl-L-methionine-dependent methyltransferases"/>
    <property type="match status" value="1"/>
</dbReference>
<dbReference type="InterPro" id="IPR029063">
    <property type="entry name" value="SAM-dependent_MTases_sf"/>
</dbReference>
<proteinExistence type="predicted"/>
<dbReference type="GO" id="GO:0010420">
    <property type="term" value="F:polyprenyldihydroxybenzoate methyltransferase activity"/>
    <property type="evidence" value="ECO:0007669"/>
    <property type="project" value="TreeGrafter"/>
</dbReference>
<organism evidence="2 3">
    <name type="scientific">Rhizobium grahamii</name>
    <dbReference type="NCBI Taxonomy" id="1120045"/>
    <lineage>
        <taxon>Bacteria</taxon>
        <taxon>Pseudomonadati</taxon>
        <taxon>Pseudomonadota</taxon>
        <taxon>Alphaproteobacteria</taxon>
        <taxon>Hyphomicrobiales</taxon>
        <taxon>Rhizobiaceae</taxon>
        <taxon>Rhizobium/Agrobacterium group</taxon>
        <taxon>Rhizobium</taxon>
    </lineage>
</organism>
<dbReference type="PANTHER" id="PTHR43464:SF23">
    <property type="entry name" value="JUVENILE HORMONE ACID O-METHYLTRANSFERASE"/>
    <property type="match status" value="1"/>
</dbReference>
<dbReference type="Proteomes" id="UP000254939">
    <property type="component" value="Unassembled WGS sequence"/>
</dbReference>
<gene>
    <name evidence="2" type="ORF">B5K06_13535</name>
</gene>
<accession>A0A370KPN8</accession>
<dbReference type="InterPro" id="IPR013216">
    <property type="entry name" value="Methyltransf_11"/>
</dbReference>
<name>A0A370KPN8_9HYPH</name>
<evidence type="ECO:0000259" key="1">
    <source>
        <dbReference type="Pfam" id="PF08241"/>
    </source>
</evidence>
<dbReference type="OrthoDB" id="9791837at2"/>
<dbReference type="EMBL" id="NAAC01000015">
    <property type="protein sequence ID" value="RDJ11310.1"/>
    <property type="molecule type" value="Genomic_DNA"/>
</dbReference>
<dbReference type="RefSeq" id="WP_016554634.1">
    <property type="nucleotide sequence ID" value="NZ_KZ857259.1"/>
</dbReference>
<comment type="caution">
    <text evidence="2">The sequence shown here is derived from an EMBL/GenBank/DDBJ whole genome shotgun (WGS) entry which is preliminary data.</text>
</comment>
<evidence type="ECO:0000313" key="3">
    <source>
        <dbReference type="Proteomes" id="UP000254939"/>
    </source>
</evidence>
<keyword evidence="2" id="KW-0808">Transferase</keyword>
<protein>
    <submittedName>
        <fullName evidence="2">SAM-dependent methyltransferase</fullName>
    </submittedName>
</protein>
<dbReference type="AlphaFoldDB" id="A0A370KPN8"/>
<keyword evidence="2" id="KW-0489">Methyltransferase</keyword>